<dbReference type="SMART" id="SM00226">
    <property type="entry name" value="LMWPc"/>
    <property type="match status" value="1"/>
</dbReference>
<sequence>MNILFVCTGNTCRSPMAEALMKKLIEKHNLNINIYSAGIFTMDGLSPSENSILAMDEIGINIRDYKSNTITRELINNSDLILTMTENHKQKILQIIPKISNKIYTLKEYGKVNGDINILDPYGQNVHVYKACRDEINRLLEIIINELK</sequence>
<dbReference type="EMBL" id="NIBG01000017">
    <property type="protein sequence ID" value="PAB58309.1"/>
    <property type="molecule type" value="Genomic_DNA"/>
</dbReference>
<evidence type="ECO:0000259" key="5">
    <source>
        <dbReference type="SMART" id="SM00226"/>
    </source>
</evidence>
<reference evidence="6 7" key="1">
    <citation type="submission" date="2017-06" db="EMBL/GenBank/DDBJ databases">
        <title>Draft genome sequence of anaerobic fermentative bacterium Anaeromicrobium sediminis DY2726D isolated from West Pacific Ocean sediments.</title>
        <authorList>
            <person name="Zeng X."/>
        </authorList>
    </citation>
    <scope>NUCLEOTIDE SEQUENCE [LARGE SCALE GENOMIC DNA]</scope>
    <source>
        <strain evidence="6 7">DY2726D</strain>
    </source>
</reference>
<name>A0A267MFG4_9FIRM</name>
<gene>
    <name evidence="6" type="ORF">CCE28_16060</name>
</gene>
<feature type="active site" description="Proton donor" evidence="4">
    <location>
        <position position="120"/>
    </location>
</feature>
<evidence type="ECO:0000256" key="1">
    <source>
        <dbReference type="ARBA" id="ARBA00011063"/>
    </source>
</evidence>
<dbReference type="Proteomes" id="UP000216024">
    <property type="component" value="Unassembled WGS sequence"/>
</dbReference>
<proteinExistence type="inferred from homology"/>
<feature type="active site" description="Nucleophile" evidence="4">
    <location>
        <position position="13"/>
    </location>
</feature>
<comment type="similarity">
    <text evidence="1">Belongs to the low molecular weight phosphotyrosine protein phosphatase family.</text>
</comment>
<dbReference type="Pfam" id="PF01451">
    <property type="entry name" value="LMWPc"/>
    <property type="match status" value="1"/>
</dbReference>
<evidence type="ECO:0000313" key="7">
    <source>
        <dbReference type="Proteomes" id="UP000216024"/>
    </source>
</evidence>
<evidence type="ECO:0000256" key="3">
    <source>
        <dbReference type="ARBA" id="ARBA00022912"/>
    </source>
</evidence>
<comment type="caution">
    <text evidence="6">The sequence shown here is derived from an EMBL/GenBank/DDBJ whole genome shotgun (WGS) entry which is preliminary data.</text>
</comment>
<keyword evidence="3" id="KW-0904">Protein phosphatase</keyword>
<dbReference type="RefSeq" id="WP_095134753.1">
    <property type="nucleotide sequence ID" value="NZ_NIBG01000017.1"/>
</dbReference>
<dbReference type="PRINTS" id="PR00719">
    <property type="entry name" value="LMWPTPASE"/>
</dbReference>
<organism evidence="6 7">
    <name type="scientific">Anaeromicrobium sediminis</name>
    <dbReference type="NCBI Taxonomy" id="1478221"/>
    <lineage>
        <taxon>Bacteria</taxon>
        <taxon>Bacillati</taxon>
        <taxon>Bacillota</taxon>
        <taxon>Clostridia</taxon>
        <taxon>Peptostreptococcales</taxon>
        <taxon>Thermotaleaceae</taxon>
        <taxon>Anaeromicrobium</taxon>
    </lineage>
</organism>
<dbReference type="InterPro" id="IPR036196">
    <property type="entry name" value="Ptyr_pPase_sf"/>
</dbReference>
<dbReference type="OrthoDB" id="9784339at2"/>
<dbReference type="GO" id="GO:0004725">
    <property type="term" value="F:protein tyrosine phosphatase activity"/>
    <property type="evidence" value="ECO:0007669"/>
    <property type="project" value="InterPro"/>
</dbReference>
<feature type="active site" description="Nucleophile" evidence="4">
    <location>
        <position position="7"/>
    </location>
</feature>
<feature type="domain" description="Phosphotyrosine protein phosphatase I" evidence="5">
    <location>
        <begin position="1"/>
        <end position="146"/>
    </location>
</feature>
<dbReference type="InterPro" id="IPR017867">
    <property type="entry name" value="Tyr_phospatase_low_mol_wt"/>
</dbReference>
<dbReference type="InterPro" id="IPR050438">
    <property type="entry name" value="LMW_PTPase"/>
</dbReference>
<dbReference type="Gene3D" id="3.40.50.2300">
    <property type="match status" value="1"/>
</dbReference>
<evidence type="ECO:0000313" key="6">
    <source>
        <dbReference type="EMBL" id="PAB58309.1"/>
    </source>
</evidence>
<dbReference type="AlphaFoldDB" id="A0A267MFG4"/>
<evidence type="ECO:0000256" key="2">
    <source>
        <dbReference type="ARBA" id="ARBA00022801"/>
    </source>
</evidence>
<dbReference type="CDD" id="cd16344">
    <property type="entry name" value="LMWPAP"/>
    <property type="match status" value="1"/>
</dbReference>
<keyword evidence="2" id="KW-0378">Hydrolase</keyword>
<dbReference type="SUPFAM" id="SSF52788">
    <property type="entry name" value="Phosphotyrosine protein phosphatases I"/>
    <property type="match status" value="1"/>
</dbReference>
<dbReference type="PANTHER" id="PTHR11717:SF31">
    <property type="entry name" value="LOW MOLECULAR WEIGHT PROTEIN-TYROSINE-PHOSPHATASE ETP-RELATED"/>
    <property type="match status" value="1"/>
</dbReference>
<dbReference type="InterPro" id="IPR023485">
    <property type="entry name" value="Ptyr_pPase"/>
</dbReference>
<protein>
    <submittedName>
        <fullName evidence="6">Protein tyrosine phosphatase</fullName>
    </submittedName>
</protein>
<keyword evidence="7" id="KW-1185">Reference proteome</keyword>
<dbReference type="PANTHER" id="PTHR11717">
    <property type="entry name" value="LOW MOLECULAR WEIGHT PROTEIN TYROSINE PHOSPHATASE"/>
    <property type="match status" value="1"/>
</dbReference>
<evidence type="ECO:0000256" key="4">
    <source>
        <dbReference type="PIRSR" id="PIRSR617867-1"/>
    </source>
</evidence>
<accession>A0A267MFG4</accession>